<keyword evidence="7" id="KW-1185">Reference proteome</keyword>
<evidence type="ECO:0000256" key="2">
    <source>
        <dbReference type="ARBA" id="ARBA00022723"/>
    </source>
</evidence>
<protein>
    <recommendedName>
        <fullName evidence="5">Glucose dehydrogenase C-terminal domain-containing protein</fullName>
    </recommendedName>
</protein>
<feature type="domain" description="Glucose dehydrogenase C-terminal" evidence="5">
    <location>
        <begin position="6"/>
        <end position="99"/>
    </location>
</feature>
<reference evidence="6 7" key="1">
    <citation type="submission" date="2019-09" db="EMBL/GenBank/DDBJ databases">
        <title>Pararcticibacter amylolyticus gen. nov., sp. nov., isolated from a rottenly hemp rope, and reclassification of Pedobacter tournemirensis as Pararcticibacter tournemirensis comb. nov.</title>
        <authorList>
            <person name="Cai Y."/>
        </authorList>
    </citation>
    <scope>NUCLEOTIDE SEQUENCE [LARGE SCALE GENOMIC DNA]</scope>
    <source>
        <strain evidence="6 7">TF5-37.2-LB10</strain>
    </source>
</reference>
<dbReference type="AlphaFoldDB" id="A0A5M9H229"/>
<dbReference type="InterPro" id="IPR031640">
    <property type="entry name" value="Glu_dehyd_C"/>
</dbReference>
<evidence type="ECO:0000259" key="5">
    <source>
        <dbReference type="Pfam" id="PF16912"/>
    </source>
</evidence>
<gene>
    <name evidence="6" type="ORF">F1649_15665</name>
</gene>
<evidence type="ECO:0000256" key="4">
    <source>
        <dbReference type="ARBA" id="ARBA00023002"/>
    </source>
</evidence>
<organism evidence="6 7">
    <name type="scientific">Arcticibacter tournemirensis</name>
    <dbReference type="NCBI Taxonomy" id="699437"/>
    <lineage>
        <taxon>Bacteria</taxon>
        <taxon>Pseudomonadati</taxon>
        <taxon>Bacteroidota</taxon>
        <taxon>Sphingobacteriia</taxon>
        <taxon>Sphingobacteriales</taxon>
        <taxon>Sphingobacteriaceae</taxon>
        <taxon>Arcticibacter</taxon>
    </lineage>
</organism>
<keyword evidence="3" id="KW-0862">Zinc</keyword>
<dbReference type="EMBL" id="VWNE01000026">
    <property type="protein sequence ID" value="KAA8480061.1"/>
    <property type="molecule type" value="Genomic_DNA"/>
</dbReference>
<dbReference type="GO" id="GO:0046872">
    <property type="term" value="F:metal ion binding"/>
    <property type="evidence" value="ECO:0007669"/>
    <property type="project" value="UniProtKB-KW"/>
</dbReference>
<comment type="caution">
    <text evidence="6">The sequence shown here is derived from an EMBL/GenBank/DDBJ whole genome shotgun (WGS) entry which is preliminary data.</text>
</comment>
<evidence type="ECO:0000313" key="6">
    <source>
        <dbReference type="EMBL" id="KAA8480061.1"/>
    </source>
</evidence>
<dbReference type="OrthoDB" id="9787435at2"/>
<evidence type="ECO:0000313" key="7">
    <source>
        <dbReference type="Proteomes" id="UP000322918"/>
    </source>
</evidence>
<dbReference type="Gene3D" id="3.40.50.720">
    <property type="entry name" value="NAD(P)-binding Rossmann-like Domain"/>
    <property type="match status" value="1"/>
</dbReference>
<name>A0A5M9H229_9SPHI</name>
<sequence length="127" mass="13798">MFYIKNISIKELDETLGQIDFIFEAAGVPQLGFDLIYSLGINGIYVMTGILGEGKPACIPGSETMSQMVVLKNQVIVGSINASRQHFEMEIRDLESAKTDGAIESMNLLPPVYSFFKFGGPTLGGSK</sequence>
<dbReference type="Proteomes" id="UP000322918">
    <property type="component" value="Unassembled WGS sequence"/>
</dbReference>
<dbReference type="GO" id="GO:0016491">
    <property type="term" value="F:oxidoreductase activity"/>
    <property type="evidence" value="ECO:0007669"/>
    <property type="project" value="UniProtKB-KW"/>
</dbReference>
<evidence type="ECO:0000256" key="1">
    <source>
        <dbReference type="ARBA" id="ARBA00001947"/>
    </source>
</evidence>
<comment type="cofactor">
    <cofactor evidence="1">
        <name>Zn(2+)</name>
        <dbReference type="ChEBI" id="CHEBI:29105"/>
    </cofactor>
</comment>
<evidence type="ECO:0000256" key="3">
    <source>
        <dbReference type="ARBA" id="ARBA00022833"/>
    </source>
</evidence>
<keyword evidence="2" id="KW-0479">Metal-binding</keyword>
<proteinExistence type="predicted"/>
<accession>A0A5M9H229</accession>
<dbReference type="Pfam" id="PF16912">
    <property type="entry name" value="Glu_dehyd_C"/>
    <property type="match status" value="1"/>
</dbReference>
<keyword evidence="4" id="KW-0560">Oxidoreductase</keyword>